<dbReference type="InterPro" id="IPR016181">
    <property type="entry name" value="Acyl_CoA_acyltransferase"/>
</dbReference>
<proteinExistence type="predicted"/>
<evidence type="ECO:0000313" key="2">
    <source>
        <dbReference type="EMBL" id="OUZ30206.1"/>
    </source>
</evidence>
<dbReference type="PANTHER" id="PTHR43441:SF2">
    <property type="entry name" value="FAMILY ACETYLTRANSFERASE, PUTATIVE (AFU_ORTHOLOGUE AFUA_7G00850)-RELATED"/>
    <property type="match status" value="1"/>
</dbReference>
<name>A0A200IYZ8_9ENTE</name>
<dbReference type="SUPFAM" id="SSF55729">
    <property type="entry name" value="Acyl-CoA N-acyltransferases (Nat)"/>
    <property type="match status" value="1"/>
</dbReference>
<dbReference type="Gene3D" id="3.40.630.30">
    <property type="match status" value="1"/>
</dbReference>
<dbReference type="Pfam" id="PF13302">
    <property type="entry name" value="Acetyltransf_3"/>
    <property type="match status" value="1"/>
</dbReference>
<dbReference type="EMBL" id="CP147246">
    <property type="protein sequence ID" value="WYJ94296.1"/>
    <property type="molecule type" value="Genomic_DNA"/>
</dbReference>
<dbReference type="Proteomes" id="UP000196151">
    <property type="component" value="Chromosome"/>
</dbReference>
<dbReference type="InterPro" id="IPR000182">
    <property type="entry name" value="GNAT_dom"/>
</dbReference>
<dbReference type="GO" id="GO:0008999">
    <property type="term" value="F:protein-N-terminal-alanine acetyltransferase activity"/>
    <property type="evidence" value="ECO:0007669"/>
    <property type="project" value="TreeGrafter"/>
</dbReference>
<feature type="domain" description="N-acetyltransferase" evidence="1">
    <location>
        <begin position="34"/>
        <end position="173"/>
    </location>
</feature>
<dbReference type="OrthoDB" id="9795199at2"/>
<dbReference type="EMBL" id="NIBQ01000003">
    <property type="protein sequence ID" value="OUZ30206.1"/>
    <property type="molecule type" value="Genomic_DNA"/>
</dbReference>
<dbReference type="FunFam" id="3.40.630.30:FF:000047">
    <property type="entry name" value="Acetyltransferase, GNAT family"/>
    <property type="match status" value="1"/>
</dbReference>
<reference evidence="2" key="1">
    <citation type="submission" date="2017-05" db="EMBL/GenBank/DDBJ databases">
        <title>The Genome Sequence of Enterococcus sp. 9D6_DIV0238.</title>
        <authorList>
            <consortium name="The Broad Institute Genomics Platform"/>
            <consortium name="The Broad Institute Genomic Center for Infectious Diseases"/>
            <person name="Earl A."/>
            <person name="Manson A."/>
            <person name="Schwartman J."/>
            <person name="Gilmore M."/>
            <person name="Abouelleil A."/>
            <person name="Cao P."/>
            <person name="Chapman S."/>
            <person name="Cusick C."/>
            <person name="Shea T."/>
            <person name="Young S."/>
            <person name="Neafsey D."/>
            <person name="Nusbaum C."/>
            <person name="Birren B."/>
        </authorList>
    </citation>
    <scope>NUCLEOTIDE SEQUENCE [LARGE SCALE GENOMIC DNA]</scope>
    <source>
        <strain evidence="2">9D6_DIV0238</strain>
    </source>
</reference>
<evidence type="ECO:0000313" key="3">
    <source>
        <dbReference type="EMBL" id="WYJ94296.1"/>
    </source>
</evidence>
<dbReference type="GO" id="GO:1990189">
    <property type="term" value="F:protein N-terminal-serine acetyltransferase activity"/>
    <property type="evidence" value="ECO:0007669"/>
    <property type="project" value="TreeGrafter"/>
</dbReference>
<reference evidence="3" key="2">
    <citation type="submission" date="2017-05" db="EMBL/GenBank/DDBJ databases">
        <authorList>
            <consortium name="The Broad Institute Genomics Platform"/>
            <consortium name="The Broad Institute Genomic Center for Infectious Diseases"/>
            <person name="Earl A."/>
            <person name="Manson A."/>
            <person name="Schwartman J."/>
            <person name="Gilmore M."/>
            <person name="Abouelleil A."/>
            <person name="Cao P."/>
            <person name="Chapman S."/>
            <person name="Cusick C."/>
            <person name="Shea T."/>
            <person name="Young S."/>
            <person name="Neafsey D."/>
            <person name="Nusbaum C."/>
            <person name="Birren B."/>
        </authorList>
    </citation>
    <scope>NUCLEOTIDE SEQUENCE</scope>
    <source>
        <strain evidence="3">9D6_DIV0238</strain>
    </source>
</reference>
<evidence type="ECO:0000313" key="4">
    <source>
        <dbReference type="Proteomes" id="UP000196151"/>
    </source>
</evidence>
<dbReference type="RefSeq" id="WP_087641598.1">
    <property type="nucleotide sequence ID" value="NZ_CP147246.1"/>
</dbReference>
<organism evidence="2">
    <name type="scientific">Candidatus Enterococcus dunnyi</name>
    <dbReference type="NCBI Taxonomy" id="1834192"/>
    <lineage>
        <taxon>Bacteria</taxon>
        <taxon>Bacillati</taxon>
        <taxon>Bacillota</taxon>
        <taxon>Bacilli</taxon>
        <taxon>Lactobacillales</taxon>
        <taxon>Enterococcaceae</taxon>
        <taxon>Enterococcus</taxon>
    </lineage>
</organism>
<sequence>MKNHYDQPIGNLVHGWVTREMPIKKILEGRYCYLERITPEKHFEDLYEVYGPKSATENWTYLPLDKFEDPADFSAYLETVSRSKDPLHYAIIDKMTQKALGTLALMRISPEQGTIEVGFVIYSDRLKKTRIATEAQYLAASYAIGELGYRRYEWKCDSLNEPSKKSALRLGFVFEGVFRQALIYKGRNRDTAWFSIIDSEWPEVKRRLESWLDPENFTQDGKQKKSLWTC</sequence>
<gene>
    <name evidence="3" type="ORF">A5889_001809</name>
    <name evidence="2" type="ORF">A5889_002494</name>
</gene>
<keyword evidence="4" id="KW-1185">Reference proteome</keyword>
<dbReference type="PANTHER" id="PTHR43441">
    <property type="entry name" value="RIBOSOMAL-PROTEIN-SERINE ACETYLTRANSFERASE"/>
    <property type="match status" value="1"/>
</dbReference>
<dbReference type="InterPro" id="IPR051908">
    <property type="entry name" value="Ribosomal_N-acetyltransferase"/>
</dbReference>
<evidence type="ECO:0000259" key="1">
    <source>
        <dbReference type="Pfam" id="PF13302"/>
    </source>
</evidence>
<protein>
    <recommendedName>
        <fullName evidence="1">N-acetyltransferase domain-containing protein</fullName>
    </recommendedName>
</protein>
<accession>A0A200IYZ8</accession>
<dbReference type="AlphaFoldDB" id="A0A200IYZ8"/>
<reference evidence="3" key="3">
    <citation type="submission" date="2024-03" db="EMBL/GenBank/DDBJ databases">
        <title>The Genome Sequence of Enterococcus sp. DIV0238c.</title>
        <authorList>
            <consortium name="The Broad Institute Genomics Platform"/>
            <consortium name="The Broad Institute Microbial Omics Core"/>
            <consortium name="The Broad Institute Genomic Center for Infectious Diseases"/>
            <person name="Earl A."/>
            <person name="Manson A."/>
            <person name="Gilmore M."/>
            <person name="Schwartman J."/>
            <person name="Shea T."/>
            <person name="Abouelleil A."/>
            <person name="Cao P."/>
            <person name="Chapman S."/>
            <person name="Cusick C."/>
            <person name="Young S."/>
            <person name="Neafsey D."/>
            <person name="Nusbaum C."/>
            <person name="Birren B."/>
        </authorList>
    </citation>
    <scope>NUCLEOTIDE SEQUENCE</scope>
    <source>
        <strain evidence="3">9D6_DIV0238</strain>
    </source>
</reference>